<dbReference type="Proteomes" id="UP000000263">
    <property type="component" value="Chromosome"/>
</dbReference>
<dbReference type="EMBL" id="CP000804">
    <property type="protein sequence ID" value="ABU59979.1"/>
    <property type="molecule type" value="Genomic_DNA"/>
</dbReference>
<reference evidence="1 2" key="1">
    <citation type="submission" date="2007-08" db="EMBL/GenBank/DDBJ databases">
        <title>Complete sequence of Roseiflexus castenholzii DSM 13941.</title>
        <authorList>
            <consortium name="US DOE Joint Genome Institute"/>
            <person name="Copeland A."/>
            <person name="Lucas S."/>
            <person name="Lapidus A."/>
            <person name="Barry K."/>
            <person name="Glavina del Rio T."/>
            <person name="Dalin E."/>
            <person name="Tice H."/>
            <person name="Pitluck S."/>
            <person name="Thompson L.S."/>
            <person name="Brettin T."/>
            <person name="Bruce D."/>
            <person name="Detter J.C."/>
            <person name="Han C."/>
            <person name="Tapia R."/>
            <person name="Schmutz J."/>
            <person name="Larimer F."/>
            <person name="Land M."/>
            <person name="Hauser L."/>
            <person name="Kyrpides N."/>
            <person name="Mikhailova N."/>
            <person name="Bryant D.A."/>
            <person name="Hanada S."/>
            <person name="Tsukatani Y."/>
            <person name="Richardson P."/>
        </authorList>
    </citation>
    <scope>NUCLEOTIDE SEQUENCE [LARGE SCALE GENOMIC DNA]</scope>
    <source>
        <strain evidence="2">DSM 13941 / HLO8</strain>
    </source>
</reference>
<keyword evidence="2" id="KW-1185">Reference proteome</keyword>
<dbReference type="AlphaFoldDB" id="A7NQY3"/>
<protein>
    <submittedName>
        <fullName evidence="1">Uncharacterized protein</fullName>
    </submittedName>
</protein>
<evidence type="ECO:0000313" key="2">
    <source>
        <dbReference type="Proteomes" id="UP000000263"/>
    </source>
</evidence>
<accession>A7NQY3</accession>
<dbReference type="KEGG" id="rca:Rcas_3946"/>
<dbReference type="STRING" id="383372.Rcas_3946"/>
<dbReference type="RefSeq" id="WP_012122402.1">
    <property type="nucleotide sequence ID" value="NC_009767.1"/>
</dbReference>
<organism evidence="1 2">
    <name type="scientific">Roseiflexus castenholzii (strain DSM 13941 / HLO8)</name>
    <dbReference type="NCBI Taxonomy" id="383372"/>
    <lineage>
        <taxon>Bacteria</taxon>
        <taxon>Bacillati</taxon>
        <taxon>Chloroflexota</taxon>
        <taxon>Chloroflexia</taxon>
        <taxon>Chloroflexales</taxon>
        <taxon>Roseiflexineae</taxon>
        <taxon>Roseiflexaceae</taxon>
        <taxon>Roseiflexus</taxon>
    </lineage>
</organism>
<dbReference type="eggNOG" id="COG4799">
    <property type="taxonomic scope" value="Bacteria"/>
</dbReference>
<name>A7NQY3_ROSCS</name>
<proteinExistence type="predicted"/>
<sequence length="124" mass="13089">MRWRRWGAISVGVLALAALIAGARPARLRLVRVTHVSAAMPPVASMSLRYARGARPQFVVLDVVGAHGAMGSATIGGDQEFVEAPLAGVPGGPYRIDATLAYRIGGFLMLRQTSFVEEESVVGS</sequence>
<evidence type="ECO:0000313" key="1">
    <source>
        <dbReference type="EMBL" id="ABU59979.1"/>
    </source>
</evidence>
<gene>
    <name evidence="1" type="ordered locus">Rcas_3946</name>
</gene>
<dbReference type="HOGENOM" id="CLU_2002179_0_0_0"/>
<dbReference type="OrthoDB" id="159776at2"/>